<dbReference type="InterPro" id="IPR043425">
    <property type="entry name" value="NusG-like"/>
</dbReference>
<keyword evidence="6" id="KW-1185">Reference proteome</keyword>
<keyword evidence="3" id="KW-0804">Transcription</keyword>
<evidence type="ECO:0000256" key="2">
    <source>
        <dbReference type="ARBA" id="ARBA00023015"/>
    </source>
</evidence>
<dbReference type="RefSeq" id="WP_209654242.1">
    <property type="nucleotide sequence ID" value="NZ_JAGJCB010000005.1"/>
</dbReference>
<dbReference type="InterPro" id="IPR006645">
    <property type="entry name" value="NGN-like_dom"/>
</dbReference>
<dbReference type="CDD" id="cd09895">
    <property type="entry name" value="NGN_SP_UpxY"/>
    <property type="match status" value="1"/>
</dbReference>
<gene>
    <name evidence="5" type="ORF">J8H85_07800</name>
</gene>
<evidence type="ECO:0000313" key="5">
    <source>
        <dbReference type="EMBL" id="MBP0903729.1"/>
    </source>
</evidence>
<dbReference type="NCBIfam" id="NF033644">
    <property type="entry name" value="antiterm_UpxY"/>
    <property type="match status" value="1"/>
</dbReference>
<protein>
    <submittedName>
        <fullName evidence="5">UpxY family transcription antiterminator</fullName>
    </submittedName>
</protein>
<keyword evidence="1" id="KW-0889">Transcription antitermination</keyword>
<proteinExistence type="predicted"/>
<dbReference type="EMBL" id="JAGJCB010000005">
    <property type="protein sequence ID" value="MBP0903729.1"/>
    <property type="molecule type" value="Genomic_DNA"/>
</dbReference>
<organism evidence="5 6">
    <name type="scientific">Mariniflexile gromovii</name>
    <dbReference type="NCBI Taxonomy" id="362523"/>
    <lineage>
        <taxon>Bacteria</taxon>
        <taxon>Pseudomonadati</taxon>
        <taxon>Bacteroidota</taxon>
        <taxon>Flavobacteriia</taxon>
        <taxon>Flavobacteriales</taxon>
        <taxon>Flavobacteriaceae</taxon>
        <taxon>Mariniflexile</taxon>
    </lineage>
</organism>
<evidence type="ECO:0000256" key="3">
    <source>
        <dbReference type="ARBA" id="ARBA00023163"/>
    </source>
</evidence>
<dbReference type="Gene3D" id="3.30.70.940">
    <property type="entry name" value="NusG, N-terminal domain"/>
    <property type="match status" value="1"/>
</dbReference>
<name>A0ABS4BT19_9FLAO</name>
<dbReference type="PANTHER" id="PTHR30265">
    <property type="entry name" value="RHO-INTERACTING TRANSCRIPTION TERMINATION FACTOR NUSG"/>
    <property type="match status" value="1"/>
</dbReference>
<evidence type="ECO:0000259" key="4">
    <source>
        <dbReference type="SMART" id="SM00738"/>
    </source>
</evidence>
<accession>A0ABS4BT19</accession>
<evidence type="ECO:0000313" key="6">
    <source>
        <dbReference type="Proteomes" id="UP000670776"/>
    </source>
</evidence>
<dbReference type="InterPro" id="IPR036735">
    <property type="entry name" value="NGN_dom_sf"/>
</dbReference>
<sequence>MSWFVLCVKAQQEKKVADVLRKMNVEVYCPMIQETKVWSDRKKVVETPLFKSYVFVKLEEKYRGIVFGAPGVIRYLFYLGKPAVVRDEEIWNIKKWIADDGKDLDKLSQLIPGSEIVVQNGLLKDHKGVVYWINKNNVAFLLKEMGVVAQVKLRDVV</sequence>
<keyword evidence="2" id="KW-0805">Transcription regulation</keyword>
<dbReference type="PANTHER" id="PTHR30265:SF4">
    <property type="entry name" value="KOW MOTIF FAMILY PROTEIN, EXPRESSED"/>
    <property type="match status" value="1"/>
</dbReference>
<dbReference type="SUPFAM" id="SSF82679">
    <property type="entry name" value="N-utilization substance G protein NusG, N-terminal domain"/>
    <property type="match status" value="1"/>
</dbReference>
<dbReference type="Proteomes" id="UP000670776">
    <property type="component" value="Unassembled WGS sequence"/>
</dbReference>
<dbReference type="Pfam" id="PF02357">
    <property type="entry name" value="NusG"/>
    <property type="match status" value="1"/>
</dbReference>
<evidence type="ECO:0000256" key="1">
    <source>
        <dbReference type="ARBA" id="ARBA00022814"/>
    </source>
</evidence>
<reference evidence="5 6" key="1">
    <citation type="submission" date="2021-04" db="EMBL/GenBank/DDBJ databases">
        <title>Mariniflexile gromovii gen. nov., sp. nov., a gliding bacterium isolated from the sea urchin Strongylocentrotus intermedius.</title>
        <authorList>
            <person name="Ko S."/>
            <person name="Le V."/>
            <person name="Ahn C.-Y."/>
            <person name="Oh H.-M."/>
        </authorList>
    </citation>
    <scope>NUCLEOTIDE SEQUENCE [LARGE SCALE GENOMIC DNA]</scope>
    <source>
        <strain evidence="5 6">KCTC 12570</strain>
    </source>
</reference>
<dbReference type="SMART" id="SM00738">
    <property type="entry name" value="NGN"/>
    <property type="match status" value="1"/>
</dbReference>
<comment type="caution">
    <text evidence="5">The sequence shown here is derived from an EMBL/GenBank/DDBJ whole genome shotgun (WGS) entry which is preliminary data.</text>
</comment>
<feature type="domain" description="NusG-like N-terminal" evidence="4">
    <location>
        <begin position="1"/>
        <end position="97"/>
    </location>
</feature>